<feature type="region of interest" description="Disordered" evidence="1">
    <location>
        <begin position="1"/>
        <end position="23"/>
    </location>
</feature>
<dbReference type="Proteomes" id="UP000807342">
    <property type="component" value="Unassembled WGS sequence"/>
</dbReference>
<dbReference type="EMBL" id="MU151051">
    <property type="protein sequence ID" value="KAF9454922.1"/>
    <property type="molecule type" value="Genomic_DNA"/>
</dbReference>
<sequence length="87" mass="10294">MTETSPLLIPPPRAKPRIGIHGHGQQRKRRCYCSDCGIPSRRRLSPEKVDEIFGKWPNRMLNYQWWWWNAEAVVCCQCLDESDDESY</sequence>
<feature type="compositionally biased region" description="Basic residues" evidence="1">
    <location>
        <begin position="14"/>
        <end position="23"/>
    </location>
</feature>
<evidence type="ECO:0000313" key="3">
    <source>
        <dbReference type="Proteomes" id="UP000807342"/>
    </source>
</evidence>
<name>A0A9P5XNS5_9AGAR</name>
<keyword evidence="3" id="KW-1185">Reference proteome</keyword>
<comment type="caution">
    <text evidence="2">The sequence shown here is derived from an EMBL/GenBank/DDBJ whole genome shotgun (WGS) entry which is preliminary data.</text>
</comment>
<gene>
    <name evidence="2" type="ORF">P691DRAFT_2960</name>
</gene>
<proteinExistence type="predicted"/>
<organism evidence="2 3">
    <name type="scientific">Macrolepiota fuliginosa MF-IS2</name>
    <dbReference type="NCBI Taxonomy" id="1400762"/>
    <lineage>
        <taxon>Eukaryota</taxon>
        <taxon>Fungi</taxon>
        <taxon>Dikarya</taxon>
        <taxon>Basidiomycota</taxon>
        <taxon>Agaricomycotina</taxon>
        <taxon>Agaricomycetes</taxon>
        <taxon>Agaricomycetidae</taxon>
        <taxon>Agaricales</taxon>
        <taxon>Agaricineae</taxon>
        <taxon>Agaricaceae</taxon>
        <taxon>Macrolepiota</taxon>
    </lineage>
</organism>
<dbReference type="OrthoDB" id="3270420at2759"/>
<protein>
    <submittedName>
        <fullName evidence="2">Uncharacterized protein</fullName>
    </submittedName>
</protein>
<evidence type="ECO:0000256" key="1">
    <source>
        <dbReference type="SAM" id="MobiDB-lite"/>
    </source>
</evidence>
<dbReference type="AlphaFoldDB" id="A0A9P5XNS5"/>
<evidence type="ECO:0000313" key="2">
    <source>
        <dbReference type="EMBL" id="KAF9454922.1"/>
    </source>
</evidence>
<accession>A0A9P5XNS5</accession>
<reference evidence="2" key="1">
    <citation type="submission" date="2020-11" db="EMBL/GenBank/DDBJ databases">
        <authorList>
            <consortium name="DOE Joint Genome Institute"/>
            <person name="Ahrendt S."/>
            <person name="Riley R."/>
            <person name="Andreopoulos W."/>
            <person name="Labutti K."/>
            <person name="Pangilinan J."/>
            <person name="Ruiz-Duenas F.J."/>
            <person name="Barrasa J.M."/>
            <person name="Sanchez-Garcia M."/>
            <person name="Camarero S."/>
            <person name="Miyauchi S."/>
            <person name="Serrano A."/>
            <person name="Linde D."/>
            <person name="Babiker R."/>
            <person name="Drula E."/>
            <person name="Ayuso-Fernandez I."/>
            <person name="Pacheco R."/>
            <person name="Padilla G."/>
            <person name="Ferreira P."/>
            <person name="Barriuso J."/>
            <person name="Kellner H."/>
            <person name="Castanera R."/>
            <person name="Alfaro M."/>
            <person name="Ramirez L."/>
            <person name="Pisabarro A.G."/>
            <person name="Kuo A."/>
            <person name="Tritt A."/>
            <person name="Lipzen A."/>
            <person name="He G."/>
            <person name="Yan M."/>
            <person name="Ng V."/>
            <person name="Cullen D."/>
            <person name="Martin F."/>
            <person name="Rosso M.-N."/>
            <person name="Henrissat B."/>
            <person name="Hibbett D."/>
            <person name="Martinez A.T."/>
            <person name="Grigoriev I.V."/>
        </authorList>
    </citation>
    <scope>NUCLEOTIDE SEQUENCE</scope>
    <source>
        <strain evidence="2">MF-IS2</strain>
    </source>
</reference>